<gene>
    <name evidence="2" type="ORF">F4W09_11275</name>
</gene>
<dbReference type="RefSeq" id="WP_151504862.1">
    <property type="nucleotide sequence ID" value="NZ_VXLD01000007.1"/>
</dbReference>
<reference evidence="2 3" key="1">
    <citation type="submission" date="2019-09" db="EMBL/GenBank/DDBJ databases">
        <title>Draft genome sequence of Acinetobacter tandoii W4-4-4 isolated from environmental water sample.</title>
        <authorList>
            <person name="Wee S.K."/>
            <person name="Yan B."/>
            <person name="Mustaffa S.B."/>
            <person name="Yap E.P.H."/>
        </authorList>
    </citation>
    <scope>NUCLEOTIDE SEQUENCE [LARGE SCALE GENOMIC DNA]</scope>
    <source>
        <strain evidence="2 3">W4-4-4</strain>
    </source>
</reference>
<dbReference type="EMBL" id="VXLD01000007">
    <property type="protein sequence ID" value="KAB1853922.1"/>
    <property type="molecule type" value="Genomic_DNA"/>
</dbReference>
<sequence>MNKLANSLVFATLCSSMLLTGCDFFKGKKDSAEAEQATPAVNEWDCSNEAKLKEIKNALQQDYLKKLDKALRNSSYYQSDKNLTDTITQNIKFEVKSITTVTEQPETAKQLECHSELVVKMPKGLQKRAENAFEAEYCEECEREAETLKDYIESEVYGLTMQNDQLKGSFNYQLIKTDKEGIQLQLPKENKVLDGLVYITEKAVQLAAYEEENKDIADSQEANAQEEAAQQELAQKSMDIRQKELNADQAKVVDRLNQTWDRFSSEQKAQLQQDQSDWFEKRDVDCKVLAQTSIHNIAEKDRETYQQHYNYWDEQMRAQNQDMQYTKCFNQKTSERIVYLNNVFN</sequence>
<comment type="caution">
    <text evidence="2">The sequence shown here is derived from an EMBL/GenBank/DDBJ whole genome shotgun (WGS) entry which is preliminary data.</text>
</comment>
<evidence type="ECO:0000313" key="2">
    <source>
        <dbReference type="EMBL" id="KAB1853922.1"/>
    </source>
</evidence>
<keyword evidence="1" id="KW-0175">Coiled coil</keyword>
<proteinExistence type="predicted"/>
<evidence type="ECO:0000313" key="3">
    <source>
        <dbReference type="Proteomes" id="UP000325788"/>
    </source>
</evidence>
<organism evidence="2 3">
    <name type="scientific">Acinetobacter tandoii</name>
    <dbReference type="NCBI Taxonomy" id="202954"/>
    <lineage>
        <taxon>Bacteria</taxon>
        <taxon>Pseudomonadati</taxon>
        <taxon>Pseudomonadota</taxon>
        <taxon>Gammaproteobacteria</taxon>
        <taxon>Moraxellales</taxon>
        <taxon>Moraxellaceae</taxon>
        <taxon>Acinetobacter</taxon>
    </lineage>
</organism>
<name>A0A5N4WBX8_9GAMM</name>
<accession>A0A5N4WBX8</accession>
<dbReference type="Proteomes" id="UP000325788">
    <property type="component" value="Unassembled WGS sequence"/>
</dbReference>
<feature type="coiled-coil region" evidence="1">
    <location>
        <begin position="209"/>
        <end position="246"/>
    </location>
</feature>
<dbReference type="AlphaFoldDB" id="A0A5N4WBX8"/>
<evidence type="ECO:0000256" key="1">
    <source>
        <dbReference type="SAM" id="Coils"/>
    </source>
</evidence>
<dbReference type="PROSITE" id="PS51257">
    <property type="entry name" value="PROKAR_LIPOPROTEIN"/>
    <property type="match status" value="1"/>
</dbReference>
<protein>
    <submittedName>
        <fullName evidence="2">DUF1311 domain-containing protein</fullName>
    </submittedName>
</protein>